<feature type="non-terminal residue" evidence="1">
    <location>
        <position position="1"/>
    </location>
</feature>
<organism evidence="1">
    <name type="scientific">marine metagenome</name>
    <dbReference type="NCBI Taxonomy" id="408172"/>
    <lineage>
        <taxon>unclassified sequences</taxon>
        <taxon>metagenomes</taxon>
        <taxon>ecological metagenomes</taxon>
    </lineage>
</organism>
<sequence>HLAASFGYDDDYAPIHIVVFDDTDFGNGAADDYSNTVYFWASNLDWEIRGDHDWVKNVLTHEITHVLTIDKARKKWPFQFGLISVNRTNSNPDMTFDFPLYYLSTPKWWVEGIAQMGPYGVGWDTWDSHRDMLLRMAVLEDDLHTYEEMGTLSNRTGGYRGEMVYNQGFGLLIYMAQQYGRDKVNQLQEHIGLYSFEVAIKRVLGIGADQLYKDWVRFLKDQYSQQVAEIRSGGHFEGRPLDELNGGVLDFHPVYSP</sequence>
<gene>
    <name evidence="1" type="ORF">METZ01_LOCUS448319</name>
</gene>
<evidence type="ECO:0000313" key="1">
    <source>
        <dbReference type="EMBL" id="SVD95465.1"/>
    </source>
</evidence>
<protein>
    <recommendedName>
        <fullName evidence="2">Peptidase MA-like domain-containing protein</fullName>
    </recommendedName>
</protein>
<name>A0A382ZK95_9ZZZZ</name>
<accession>A0A382ZK95</accession>
<evidence type="ECO:0008006" key="2">
    <source>
        <dbReference type="Google" id="ProtNLM"/>
    </source>
</evidence>
<proteinExistence type="predicted"/>
<reference evidence="1" key="1">
    <citation type="submission" date="2018-05" db="EMBL/GenBank/DDBJ databases">
        <authorList>
            <person name="Lanie J.A."/>
            <person name="Ng W.-L."/>
            <person name="Kazmierczak K.M."/>
            <person name="Andrzejewski T.M."/>
            <person name="Davidsen T.M."/>
            <person name="Wayne K.J."/>
            <person name="Tettelin H."/>
            <person name="Glass J.I."/>
            <person name="Rusch D."/>
            <person name="Podicherti R."/>
            <person name="Tsui H.-C.T."/>
            <person name="Winkler M.E."/>
        </authorList>
    </citation>
    <scope>NUCLEOTIDE SEQUENCE</scope>
</reference>
<feature type="non-terminal residue" evidence="1">
    <location>
        <position position="257"/>
    </location>
</feature>
<dbReference type="EMBL" id="UINC01184310">
    <property type="protein sequence ID" value="SVD95465.1"/>
    <property type="molecule type" value="Genomic_DNA"/>
</dbReference>
<dbReference type="AlphaFoldDB" id="A0A382ZK95"/>